<dbReference type="Gene3D" id="3.90.1640.10">
    <property type="entry name" value="inorganic pyrophosphatase (n-terminal core)"/>
    <property type="match status" value="1"/>
</dbReference>
<dbReference type="KEGG" id="flt:Sv326_0119"/>
<dbReference type="PANTHER" id="PTHR47618:SF1">
    <property type="entry name" value="BIFUNCTIONAL OLIGORIBONUCLEASE AND PAP PHOSPHATASE NRNA"/>
    <property type="match status" value="1"/>
</dbReference>
<evidence type="ECO:0000313" key="3">
    <source>
        <dbReference type="EMBL" id="QLJ52294.1"/>
    </source>
</evidence>
<dbReference type="InterPro" id="IPR001667">
    <property type="entry name" value="DDH_dom"/>
</dbReference>
<evidence type="ECO:0000259" key="2">
    <source>
        <dbReference type="Pfam" id="PF02272"/>
    </source>
</evidence>
<evidence type="ECO:0000259" key="1">
    <source>
        <dbReference type="Pfam" id="PF01368"/>
    </source>
</evidence>
<reference evidence="4" key="1">
    <citation type="submission" date="2020-07" db="EMBL/GenBank/DDBJ databases">
        <title>Metabolic diversity and evolutionary history of the archaeal phylum ###Micrarchaeota### uncovered from a freshwater lake metagenome.</title>
        <authorList>
            <person name="Kadnikov V.V."/>
            <person name="Savvichev A.S."/>
            <person name="Mardanov A.V."/>
            <person name="Beletsky A.V."/>
            <person name="Chupakov A.V."/>
            <person name="Kokryatskaya N.M."/>
            <person name="Pimenov N.V."/>
            <person name="Ravin N.V."/>
        </authorList>
    </citation>
    <scope>NUCLEOTIDE SEQUENCE [LARGE SCALE GENOMIC DNA]</scope>
</reference>
<dbReference type="EMBL" id="CP058998">
    <property type="protein sequence ID" value="QLJ52294.1"/>
    <property type="molecule type" value="Genomic_DNA"/>
</dbReference>
<dbReference type="PANTHER" id="PTHR47618">
    <property type="entry name" value="BIFUNCTIONAL OLIGORIBONUCLEASE AND PAP PHOSPHATASE NRNA"/>
    <property type="match status" value="1"/>
</dbReference>
<protein>
    <submittedName>
        <fullName evidence="3">Uncharacterized protein</fullName>
    </submittedName>
</protein>
<dbReference type="Pfam" id="PF02272">
    <property type="entry name" value="DHHA1"/>
    <property type="match status" value="1"/>
</dbReference>
<feature type="domain" description="DHHA1" evidence="2">
    <location>
        <begin position="239"/>
        <end position="310"/>
    </location>
</feature>
<sequence length="323" mass="35427">MQSMLNFLKTVRRKRVVILIHSLADLDAVGSALALQSFLRNSSVIASDLPTAKARKLLKFLKSEVSVGGQLDCDVLFILDTNSYDMLGNLADGVRNFKGEKVIIDHHSIHSDSIKADHLVVDNRYLSTSELIYELLKKLKCKILEREALCLLCGIIDDSAGFRNANRKTFSNIANLLGKTRMSYDDVLRFVRTDADVSQRLALLTACKRAEVEKVGGYLVAKSTVGSFESKAAEALVEIGADISFVGCRGKDGARISARMRDDLAKKLRINLATQVMEKVGRILNGSGGGHACAAGAAGSDIERFDEAMSECLRLTRQMLERK</sequence>
<dbReference type="Proteomes" id="UP000510821">
    <property type="component" value="Chromosome"/>
</dbReference>
<feature type="domain" description="DDH" evidence="1">
    <location>
        <begin position="15"/>
        <end position="155"/>
    </location>
</feature>
<dbReference type="AlphaFoldDB" id="A0A7D5XHE9"/>
<dbReference type="SUPFAM" id="SSF64182">
    <property type="entry name" value="DHH phosphoesterases"/>
    <property type="match status" value="1"/>
</dbReference>
<dbReference type="InterPro" id="IPR038763">
    <property type="entry name" value="DHH_sf"/>
</dbReference>
<dbReference type="Pfam" id="PF01368">
    <property type="entry name" value="DHH"/>
    <property type="match status" value="1"/>
</dbReference>
<dbReference type="InterPro" id="IPR003156">
    <property type="entry name" value="DHHA1_dom"/>
</dbReference>
<name>A0A7D5XHE9_FERL1</name>
<accession>A0A7D5XHE9</accession>
<evidence type="ECO:0000313" key="4">
    <source>
        <dbReference type="Proteomes" id="UP000510821"/>
    </source>
</evidence>
<dbReference type="GO" id="GO:0003676">
    <property type="term" value="F:nucleic acid binding"/>
    <property type="evidence" value="ECO:0007669"/>
    <property type="project" value="InterPro"/>
</dbReference>
<dbReference type="Gene3D" id="3.10.310.40">
    <property type="match status" value="1"/>
</dbReference>
<gene>
    <name evidence="3" type="ORF">Sv326_0119</name>
</gene>
<proteinExistence type="predicted"/>
<organism evidence="3 4">
    <name type="scientific">Fermentimicrarchaeum limneticum</name>
    <dbReference type="NCBI Taxonomy" id="2795018"/>
    <lineage>
        <taxon>Archaea</taxon>
        <taxon>Candidatus Micrarchaeota</taxon>
        <taxon>Candidatus Fermentimicrarchaeales</taxon>
        <taxon>Candidatus Fermentimicrarchaeaceae</taxon>
        <taxon>Candidatus Fermentimicrarchaeum</taxon>
    </lineage>
</organism>
<dbReference type="InterPro" id="IPR051319">
    <property type="entry name" value="Oligoribo/pAp-PDE_c-di-AMP_PDE"/>
</dbReference>